<name>A6KC78_RAT</name>
<reference evidence="1 2" key="1">
    <citation type="submission" date="2005-09" db="EMBL/GenBank/DDBJ databases">
        <authorList>
            <person name="Mural R.J."/>
            <person name="Li P.W."/>
            <person name="Adams M.D."/>
            <person name="Amanatides P.G."/>
            <person name="Baden-Tillson H."/>
            <person name="Barnstead M."/>
            <person name="Chin S.H."/>
            <person name="Dew I."/>
            <person name="Evans C.A."/>
            <person name="Ferriera S."/>
            <person name="Flanigan M."/>
            <person name="Fosler C."/>
            <person name="Glodek A."/>
            <person name="Gu Z."/>
            <person name="Holt R.A."/>
            <person name="Jennings D."/>
            <person name="Kraft C.L."/>
            <person name="Lu F."/>
            <person name="Nguyen T."/>
            <person name="Nusskern D.R."/>
            <person name="Pfannkoch C.M."/>
            <person name="Sitter C."/>
            <person name="Sutton G.G."/>
            <person name="Venter J.C."/>
            <person name="Wang Z."/>
            <person name="Woodage T."/>
            <person name="Zheng X.H."/>
            <person name="Zhong F."/>
        </authorList>
    </citation>
    <scope>NUCLEOTIDE SEQUENCE [LARGE SCALE GENOMIC DNA]</scope>
    <source>
        <strain>BN</strain>
        <strain evidence="2">Sprague-Dawley</strain>
    </source>
</reference>
<gene>
    <name evidence="1" type="ORF">rCG_50599</name>
</gene>
<evidence type="ECO:0000313" key="1">
    <source>
        <dbReference type="EMBL" id="EDL87068.1"/>
    </source>
</evidence>
<organism evidence="1 2">
    <name type="scientific">Rattus norvegicus</name>
    <name type="common">Rat</name>
    <dbReference type="NCBI Taxonomy" id="10116"/>
    <lineage>
        <taxon>Eukaryota</taxon>
        <taxon>Metazoa</taxon>
        <taxon>Chordata</taxon>
        <taxon>Craniata</taxon>
        <taxon>Vertebrata</taxon>
        <taxon>Euteleostomi</taxon>
        <taxon>Mammalia</taxon>
        <taxon>Eutheria</taxon>
        <taxon>Euarchontoglires</taxon>
        <taxon>Glires</taxon>
        <taxon>Rodentia</taxon>
        <taxon>Myomorpha</taxon>
        <taxon>Muroidea</taxon>
        <taxon>Muridae</taxon>
        <taxon>Murinae</taxon>
        <taxon>Rattus</taxon>
    </lineage>
</organism>
<evidence type="ECO:0000313" key="2">
    <source>
        <dbReference type="Proteomes" id="UP000234681"/>
    </source>
</evidence>
<proteinExistence type="predicted"/>
<dbReference type="EMBL" id="CH474035">
    <property type="protein sequence ID" value="EDL87068.1"/>
    <property type="molecule type" value="Genomic_DNA"/>
</dbReference>
<accession>A6KC78</accession>
<sequence length="52" mass="5845">MTSSLPEPMGSDCELGHHPRARHMLTAKQRIQQIKNGGNKCDVKQRKSKDSL</sequence>
<dbReference type="AlphaFoldDB" id="A6KC78"/>
<protein>
    <submittedName>
        <fullName evidence="1">RCG50599, isoform CRA_d</fullName>
    </submittedName>
</protein>
<dbReference type="Proteomes" id="UP000234681">
    <property type="component" value="Chromosome 7"/>
</dbReference>